<name>A0A4R0JG41_9ACTN</name>
<dbReference type="InterPro" id="IPR017850">
    <property type="entry name" value="Alkaline_phosphatase_core_sf"/>
</dbReference>
<accession>A0A4R0JG41</accession>
<feature type="domain" description="Sulfatase N-terminal" evidence="3">
    <location>
        <begin position="3"/>
        <end position="335"/>
    </location>
</feature>
<dbReference type="Pfam" id="PF00884">
    <property type="entry name" value="Sulfatase"/>
    <property type="match status" value="1"/>
</dbReference>
<comment type="similarity">
    <text evidence="1">Belongs to the sulfatase family.</text>
</comment>
<dbReference type="SUPFAM" id="SSF53649">
    <property type="entry name" value="Alkaline phosphatase-like"/>
    <property type="match status" value="1"/>
</dbReference>
<evidence type="ECO:0000313" key="5">
    <source>
        <dbReference type="Proteomes" id="UP000293342"/>
    </source>
</evidence>
<dbReference type="PANTHER" id="PTHR42693">
    <property type="entry name" value="ARYLSULFATASE FAMILY MEMBER"/>
    <property type="match status" value="1"/>
</dbReference>
<dbReference type="EMBL" id="SJKD01000008">
    <property type="protein sequence ID" value="TCC45040.1"/>
    <property type="molecule type" value="Genomic_DNA"/>
</dbReference>
<organism evidence="4 5">
    <name type="scientific">Kribbella capetownensis</name>
    <dbReference type="NCBI Taxonomy" id="1572659"/>
    <lineage>
        <taxon>Bacteria</taxon>
        <taxon>Bacillati</taxon>
        <taxon>Actinomycetota</taxon>
        <taxon>Actinomycetes</taxon>
        <taxon>Propionibacteriales</taxon>
        <taxon>Kribbellaceae</taxon>
        <taxon>Kribbella</taxon>
    </lineage>
</organism>
<dbReference type="AlphaFoldDB" id="A0A4R0JG41"/>
<evidence type="ECO:0000256" key="1">
    <source>
        <dbReference type="ARBA" id="ARBA00008779"/>
    </source>
</evidence>
<dbReference type="OrthoDB" id="9777306at2"/>
<dbReference type="Gene3D" id="3.40.720.10">
    <property type="entry name" value="Alkaline Phosphatase, subunit A"/>
    <property type="match status" value="1"/>
</dbReference>
<keyword evidence="2" id="KW-0378">Hydrolase</keyword>
<proteinExistence type="inferred from homology"/>
<evidence type="ECO:0000256" key="2">
    <source>
        <dbReference type="ARBA" id="ARBA00022801"/>
    </source>
</evidence>
<reference evidence="4 5" key="1">
    <citation type="submission" date="2019-02" db="EMBL/GenBank/DDBJ databases">
        <title>Kribbella capetownensis sp. nov. and Kribbella speibonae sp. nov., isolated from soil.</title>
        <authorList>
            <person name="Curtis S.M."/>
            <person name="Norton I."/>
            <person name="Everest G.J."/>
            <person name="Meyers P.R."/>
        </authorList>
    </citation>
    <scope>NUCLEOTIDE SEQUENCE [LARGE SCALE GENOMIC DNA]</scope>
    <source>
        <strain evidence="4 5">YM53</strain>
    </source>
</reference>
<keyword evidence="5" id="KW-1185">Reference proteome</keyword>
<sequence>MRPDIVIVMTDQQRAGFTRRSGYPVDTMPFVDRLAAAGTDFTQAYTSAPACVPARTSLLTGRFPSAHQVRQNSTPAHARFEADLLDVLRAAEYQLHFAGKPHMPRGADDFDSYNGPYFHTHGPERDEQEKAFDSWLERLDHGVSEEPTPYELRCQLPYRITTDALAAVEAADPDKPGLFWVSYPEPHNPYQVPEPYFSMVAPDDVPERITGPEGAEAKGGSYAWLRRLQEEKRPGYDAGWRRYAANYLGMLRLLDDQIERLHEGLAQRTRPRLTIVLADHGDYVGEYGLQRKGAGLSEFLMRIPLVIAGDGVATQRRDEPVSIVDILPTICEAVGQPLPEGVQGRSLLPLAQGEEAPETEFGSIIAEQGFGGRARDVTDRPPLHFSYDGQTFDELNTVTQSGSARMLRSGQWKLIVHADLAGELYDLDADPAELDNLFESEHHLAVRARLLHQLVRWQARLTDDLPTGVYVPLRLEHNWRWAHSTTPTSREN</sequence>
<dbReference type="InterPro" id="IPR050738">
    <property type="entry name" value="Sulfatase"/>
</dbReference>
<dbReference type="PANTHER" id="PTHR42693:SF53">
    <property type="entry name" value="ENDO-4-O-SULFATASE"/>
    <property type="match status" value="1"/>
</dbReference>
<dbReference type="InterPro" id="IPR000917">
    <property type="entry name" value="Sulfatase_N"/>
</dbReference>
<dbReference type="Proteomes" id="UP000293342">
    <property type="component" value="Unassembled WGS sequence"/>
</dbReference>
<gene>
    <name evidence="4" type="ORF">E0H75_31480</name>
</gene>
<dbReference type="RefSeq" id="WP_131517344.1">
    <property type="nucleotide sequence ID" value="NZ_SJKD01000008.1"/>
</dbReference>
<evidence type="ECO:0000259" key="3">
    <source>
        <dbReference type="Pfam" id="PF00884"/>
    </source>
</evidence>
<protein>
    <submittedName>
        <fullName evidence="4">Sulfatase</fullName>
    </submittedName>
</protein>
<evidence type="ECO:0000313" key="4">
    <source>
        <dbReference type="EMBL" id="TCC45040.1"/>
    </source>
</evidence>
<dbReference type="GO" id="GO:0004065">
    <property type="term" value="F:arylsulfatase activity"/>
    <property type="evidence" value="ECO:0007669"/>
    <property type="project" value="TreeGrafter"/>
</dbReference>
<comment type="caution">
    <text evidence="4">The sequence shown here is derived from an EMBL/GenBank/DDBJ whole genome shotgun (WGS) entry which is preliminary data.</text>
</comment>